<dbReference type="Pfam" id="PF01804">
    <property type="entry name" value="Penicil_amidase"/>
    <property type="match status" value="1"/>
</dbReference>
<dbReference type="Proteomes" id="UP000023561">
    <property type="component" value="Unassembled WGS sequence"/>
</dbReference>
<dbReference type="PANTHER" id="PTHR34218">
    <property type="entry name" value="PEPTIDASE S45 PENICILLIN AMIDASE"/>
    <property type="match status" value="1"/>
</dbReference>
<accession>A0A023DJV4</accession>
<evidence type="ECO:0000313" key="2">
    <source>
        <dbReference type="Proteomes" id="UP000023561"/>
    </source>
</evidence>
<sequence>MSSSFPVLQFFFNREKPVSVGGSQVTVQAASFTDEGIVSHGASWRFVIDVNDIKHGYHIVGPGQAGHFRSRWYHDQIDDWVKGTYHVTTLGKVEGGDIL</sequence>
<organism evidence="1 2">
    <name type="scientific">Parageobacillus caldoxylosilyticus NBRC 107762</name>
    <dbReference type="NCBI Taxonomy" id="1220594"/>
    <lineage>
        <taxon>Bacteria</taxon>
        <taxon>Bacillati</taxon>
        <taxon>Bacillota</taxon>
        <taxon>Bacilli</taxon>
        <taxon>Bacillales</taxon>
        <taxon>Anoxybacillaceae</taxon>
        <taxon>Saccharococcus</taxon>
    </lineage>
</organism>
<reference evidence="1 2" key="1">
    <citation type="submission" date="2014-04" db="EMBL/GenBank/DDBJ databases">
        <title>Whole genome shotgun sequence of Geobacillus caldoxylosilyticus NBRC 107762.</title>
        <authorList>
            <person name="Hosoyama A."/>
            <person name="Hosoyama Y."/>
            <person name="Katano-Makiyama Y."/>
            <person name="Tsuchikane K."/>
            <person name="Ohji S."/>
            <person name="Ichikawa N."/>
            <person name="Yamazoe A."/>
            <person name="Fujita N."/>
        </authorList>
    </citation>
    <scope>NUCLEOTIDE SEQUENCE [LARGE SCALE GENOMIC DNA]</scope>
    <source>
        <strain evidence="1 2">NBRC 107762</strain>
    </source>
</reference>
<proteinExistence type="predicted"/>
<dbReference type="GO" id="GO:0016787">
    <property type="term" value="F:hydrolase activity"/>
    <property type="evidence" value="ECO:0007669"/>
    <property type="project" value="InterPro"/>
</dbReference>
<dbReference type="InterPro" id="IPR029055">
    <property type="entry name" value="Ntn_hydrolases_N"/>
</dbReference>
<comment type="caution">
    <text evidence="1">The sequence shown here is derived from an EMBL/GenBank/DDBJ whole genome shotgun (WGS) entry which is preliminary data.</text>
</comment>
<dbReference type="AlphaFoldDB" id="A0A023DJV4"/>
<gene>
    <name evidence="1" type="ORF">GCA01S_075_00100</name>
</gene>
<dbReference type="Gene3D" id="3.60.20.10">
    <property type="entry name" value="Glutamine Phosphoribosylpyrophosphate, subunit 1, domain 1"/>
    <property type="match status" value="1"/>
</dbReference>
<dbReference type="SUPFAM" id="SSF56235">
    <property type="entry name" value="N-terminal nucleophile aminohydrolases (Ntn hydrolases)"/>
    <property type="match status" value="1"/>
</dbReference>
<protein>
    <submittedName>
        <fullName evidence="1">Uncharacterized protein</fullName>
    </submittedName>
</protein>
<dbReference type="InterPro" id="IPR002692">
    <property type="entry name" value="S45"/>
</dbReference>
<name>A0A023DJV4_9BACL</name>
<keyword evidence="2" id="KW-1185">Reference proteome</keyword>
<dbReference type="EMBL" id="BAWO01000075">
    <property type="protein sequence ID" value="GAJ41552.1"/>
    <property type="molecule type" value="Genomic_DNA"/>
</dbReference>
<evidence type="ECO:0000313" key="1">
    <source>
        <dbReference type="EMBL" id="GAJ41552.1"/>
    </source>
</evidence>
<dbReference type="GO" id="GO:0017000">
    <property type="term" value="P:antibiotic biosynthetic process"/>
    <property type="evidence" value="ECO:0007669"/>
    <property type="project" value="InterPro"/>
</dbReference>
<dbReference type="PANTHER" id="PTHR34218:SF4">
    <property type="entry name" value="ACYL-HOMOSERINE LACTONE ACYLASE QUIP"/>
    <property type="match status" value="1"/>
</dbReference>